<dbReference type="AlphaFoldDB" id="A0A656YV66"/>
<feature type="non-terminal residue" evidence="2">
    <location>
        <position position="60"/>
    </location>
</feature>
<evidence type="ECO:0000313" key="3">
    <source>
        <dbReference type="Proteomes" id="UP000070257"/>
    </source>
</evidence>
<protein>
    <recommendedName>
        <fullName evidence="1">BFN domain-containing protein</fullName>
    </recommendedName>
</protein>
<dbReference type="SUPFAM" id="SSF103256">
    <property type="entry name" value="Hypothetical protein TM0160"/>
    <property type="match status" value="1"/>
</dbReference>
<organism evidence="2 3">
    <name type="scientific">candidate division MSBL1 archaeon SCGC-AAA259J03</name>
    <dbReference type="NCBI Taxonomy" id="1698269"/>
    <lineage>
        <taxon>Archaea</taxon>
        <taxon>Methanobacteriati</taxon>
        <taxon>Methanobacteriota</taxon>
        <taxon>candidate division MSBL1</taxon>
    </lineage>
</organism>
<evidence type="ECO:0000313" key="2">
    <source>
        <dbReference type="EMBL" id="KXA96888.1"/>
    </source>
</evidence>
<sequence length="60" mass="6751">MESLKVQIEGVYRTDQGFLVTLEPESGEEMLPIFLSGNQAQSIQFGLSEDEPERPLTHDI</sequence>
<dbReference type="InterPro" id="IPR036104">
    <property type="entry name" value="BFN_sf"/>
</dbReference>
<proteinExistence type="predicted"/>
<dbReference type="GO" id="GO:0004518">
    <property type="term" value="F:nuclease activity"/>
    <property type="evidence" value="ECO:0007669"/>
    <property type="project" value="InterPro"/>
</dbReference>
<dbReference type="Pfam" id="PF02577">
    <property type="entry name" value="BFN_dom"/>
    <property type="match status" value="1"/>
</dbReference>
<reference evidence="2 3" key="1">
    <citation type="journal article" date="2016" name="Sci. Rep.">
        <title>Metabolic traits of an uncultured archaeal lineage -MSBL1- from brine pools of the Red Sea.</title>
        <authorList>
            <person name="Mwirichia R."/>
            <person name="Alam I."/>
            <person name="Rashid M."/>
            <person name="Vinu M."/>
            <person name="Ba-Alawi W."/>
            <person name="Anthony Kamau A."/>
            <person name="Kamanda Ngugi D."/>
            <person name="Goker M."/>
            <person name="Klenk H.P."/>
            <person name="Bajic V."/>
            <person name="Stingl U."/>
        </authorList>
    </citation>
    <scope>NUCLEOTIDE SEQUENCE [LARGE SCALE GENOMIC DNA]</scope>
    <source>
        <strain evidence="2">SCGC-AAA259J03</strain>
    </source>
</reference>
<keyword evidence="3" id="KW-1185">Reference proteome</keyword>
<dbReference type="PROSITE" id="PS51658">
    <property type="entry name" value="BFN"/>
    <property type="match status" value="1"/>
</dbReference>
<dbReference type="Proteomes" id="UP000070257">
    <property type="component" value="Unassembled WGS sequence"/>
</dbReference>
<feature type="domain" description="BFN" evidence="1">
    <location>
        <begin position="1"/>
        <end position="60"/>
    </location>
</feature>
<gene>
    <name evidence="2" type="ORF">AKJ39_03995</name>
</gene>
<comment type="caution">
    <text evidence="2">The sequence shown here is derived from an EMBL/GenBank/DDBJ whole genome shotgun (WGS) entry which is preliminary data.</text>
</comment>
<dbReference type="EMBL" id="LHXT01000076">
    <property type="protein sequence ID" value="KXA96888.1"/>
    <property type="molecule type" value="Genomic_DNA"/>
</dbReference>
<dbReference type="Gene3D" id="3.10.690.10">
    <property type="entry name" value="Bifunctional nuclease domain"/>
    <property type="match status" value="1"/>
</dbReference>
<evidence type="ECO:0000259" key="1">
    <source>
        <dbReference type="PROSITE" id="PS51658"/>
    </source>
</evidence>
<accession>A0A656YV66</accession>
<name>A0A656YV66_9EURY</name>
<dbReference type="InterPro" id="IPR003729">
    <property type="entry name" value="Bi_nuclease_dom"/>
</dbReference>